<dbReference type="InterPro" id="IPR018253">
    <property type="entry name" value="DnaJ_domain_CS"/>
</dbReference>
<dbReference type="InterPro" id="IPR051100">
    <property type="entry name" value="DnaJ_subfamily_B/C"/>
</dbReference>
<dbReference type="SUPFAM" id="SSF46565">
    <property type="entry name" value="Chaperone J-domain"/>
    <property type="match status" value="1"/>
</dbReference>
<proteinExistence type="predicted"/>
<feature type="compositionally biased region" description="Polar residues" evidence="1">
    <location>
        <begin position="91"/>
        <end position="117"/>
    </location>
</feature>
<evidence type="ECO:0000259" key="2">
    <source>
        <dbReference type="PROSITE" id="PS50076"/>
    </source>
</evidence>
<dbReference type="CDD" id="cd06257">
    <property type="entry name" value="DnaJ"/>
    <property type="match status" value="1"/>
</dbReference>
<gene>
    <name evidence="3" type="ORF">BB560_003170</name>
</gene>
<evidence type="ECO:0000313" key="4">
    <source>
        <dbReference type="Proteomes" id="UP000245609"/>
    </source>
</evidence>
<feature type="region of interest" description="Disordered" evidence="1">
    <location>
        <begin position="91"/>
        <end position="203"/>
    </location>
</feature>
<dbReference type="PANTHER" id="PTHR43908">
    <property type="entry name" value="AT29763P-RELATED"/>
    <property type="match status" value="1"/>
</dbReference>
<comment type="caution">
    <text evidence="3">The sequence shown here is derived from an EMBL/GenBank/DDBJ whole genome shotgun (WGS) entry which is preliminary data.</text>
</comment>
<dbReference type="PRINTS" id="PR00625">
    <property type="entry name" value="JDOMAIN"/>
</dbReference>
<dbReference type="Gene3D" id="1.10.287.110">
    <property type="entry name" value="DnaJ domain"/>
    <property type="match status" value="1"/>
</dbReference>
<accession>A0A2T9ZCV5</accession>
<dbReference type="SMART" id="SM00271">
    <property type="entry name" value="DnaJ"/>
    <property type="match status" value="1"/>
</dbReference>
<dbReference type="GO" id="GO:0030544">
    <property type="term" value="F:Hsp70 protein binding"/>
    <property type="evidence" value="ECO:0007669"/>
    <property type="project" value="TreeGrafter"/>
</dbReference>
<protein>
    <recommendedName>
        <fullName evidence="2">J domain-containing protein</fullName>
    </recommendedName>
</protein>
<dbReference type="PANTHER" id="PTHR43908:SF3">
    <property type="entry name" value="AT29763P-RELATED"/>
    <property type="match status" value="1"/>
</dbReference>
<sequence length="213" mass="24239">MSTLLEKDRDDVVTHVLENSTLYYEILGIGLDSSSEEIKQAYKKSALILHPDRCDSPNSEEAFKAISKAFEVLSDPSKRKVYDLTLKAPETNTRKASNSDKSGNTQLSKYTETYRNTDSSSESDSELSSKEDAGKSRQRSTRSNDRSSGSSRTRRKESYATKESPNVRSRTKTKTKQKAELEANEDDLSKYRRRSRRRVGSRQARSIIRNICY</sequence>
<reference evidence="3 4" key="1">
    <citation type="journal article" date="2018" name="MBio">
        <title>Comparative Genomics Reveals the Core Gene Toolbox for the Fungus-Insect Symbiosis.</title>
        <authorList>
            <person name="Wang Y."/>
            <person name="Stata M."/>
            <person name="Wang W."/>
            <person name="Stajich J.E."/>
            <person name="White M.M."/>
            <person name="Moncalvo J.M."/>
        </authorList>
    </citation>
    <scope>NUCLEOTIDE SEQUENCE [LARGE SCALE GENOMIC DNA]</scope>
    <source>
        <strain evidence="3 4">SC-DP-2</strain>
    </source>
</reference>
<dbReference type="EMBL" id="MBFS01000490">
    <property type="protein sequence ID" value="PVV02377.1"/>
    <property type="molecule type" value="Genomic_DNA"/>
</dbReference>
<feature type="domain" description="J" evidence="2">
    <location>
        <begin position="22"/>
        <end position="86"/>
    </location>
</feature>
<dbReference type="GO" id="GO:0005789">
    <property type="term" value="C:endoplasmic reticulum membrane"/>
    <property type="evidence" value="ECO:0007669"/>
    <property type="project" value="TreeGrafter"/>
</dbReference>
<evidence type="ECO:0000313" key="3">
    <source>
        <dbReference type="EMBL" id="PVV02377.1"/>
    </source>
</evidence>
<dbReference type="PROSITE" id="PS00636">
    <property type="entry name" value="DNAJ_1"/>
    <property type="match status" value="1"/>
</dbReference>
<dbReference type="PROSITE" id="PS50076">
    <property type="entry name" value="DNAJ_2"/>
    <property type="match status" value="1"/>
</dbReference>
<dbReference type="AlphaFoldDB" id="A0A2T9ZCV5"/>
<keyword evidence="4" id="KW-1185">Reference proteome</keyword>
<organism evidence="3 4">
    <name type="scientific">Smittium megazygosporum</name>
    <dbReference type="NCBI Taxonomy" id="133381"/>
    <lineage>
        <taxon>Eukaryota</taxon>
        <taxon>Fungi</taxon>
        <taxon>Fungi incertae sedis</taxon>
        <taxon>Zoopagomycota</taxon>
        <taxon>Kickxellomycotina</taxon>
        <taxon>Harpellomycetes</taxon>
        <taxon>Harpellales</taxon>
        <taxon>Legeriomycetaceae</taxon>
        <taxon>Smittium</taxon>
    </lineage>
</organism>
<dbReference type="OrthoDB" id="10250354at2759"/>
<dbReference type="STRING" id="133381.A0A2T9ZCV5"/>
<evidence type="ECO:0000256" key="1">
    <source>
        <dbReference type="SAM" id="MobiDB-lite"/>
    </source>
</evidence>
<dbReference type="GO" id="GO:0071218">
    <property type="term" value="P:cellular response to misfolded protein"/>
    <property type="evidence" value="ECO:0007669"/>
    <property type="project" value="TreeGrafter"/>
</dbReference>
<dbReference type="InterPro" id="IPR036869">
    <property type="entry name" value="J_dom_sf"/>
</dbReference>
<feature type="compositionally biased region" description="Basic residues" evidence="1">
    <location>
        <begin position="191"/>
        <end position="200"/>
    </location>
</feature>
<dbReference type="Proteomes" id="UP000245609">
    <property type="component" value="Unassembled WGS sequence"/>
</dbReference>
<name>A0A2T9ZCV5_9FUNG</name>
<dbReference type="Pfam" id="PF00226">
    <property type="entry name" value="DnaJ"/>
    <property type="match status" value="1"/>
</dbReference>
<dbReference type="InterPro" id="IPR001623">
    <property type="entry name" value="DnaJ_domain"/>
</dbReference>